<protein>
    <submittedName>
        <fullName evidence="1">Uncharacterized protein</fullName>
    </submittedName>
</protein>
<sequence length="110" mass="12806">MIALTIRPSTHLFFVVCKSILSGRLHFFYSRLPQVRLFFYRTENLTTELFARWDAYAYQQSSVSCICCSSRPILQFSQCLPNFFAASETYPLLYFPLLLPVATLQLLTDF</sequence>
<gene>
    <name evidence="1" type="ORF">TR165218</name>
</gene>
<dbReference type="AlphaFoldDB" id="A0A0V0J9A4"/>
<reference evidence="1" key="1">
    <citation type="submission" date="2016-01" db="EMBL/GenBank/DDBJ databases">
        <title>Reference transcriptome for the parasite Schistocephalus solidus: insights into the molecular evolution of parasitism.</title>
        <authorList>
            <person name="Hebert F.O."/>
            <person name="Grambauer S."/>
            <person name="Barber I."/>
            <person name="Landry C.R."/>
            <person name="Aubin-Horth N."/>
        </authorList>
    </citation>
    <scope>NUCLEOTIDE SEQUENCE</scope>
</reference>
<dbReference type="EMBL" id="GEEE01001346">
    <property type="protein sequence ID" value="JAP61879.1"/>
    <property type="molecule type" value="Transcribed_RNA"/>
</dbReference>
<accession>A0A0V0J9A4</accession>
<evidence type="ECO:0000313" key="1">
    <source>
        <dbReference type="EMBL" id="JAP61879.1"/>
    </source>
</evidence>
<proteinExistence type="predicted"/>
<organism evidence="1">
    <name type="scientific">Schistocephalus solidus</name>
    <name type="common">Tapeworm</name>
    <dbReference type="NCBI Taxonomy" id="70667"/>
    <lineage>
        <taxon>Eukaryota</taxon>
        <taxon>Metazoa</taxon>
        <taxon>Spiralia</taxon>
        <taxon>Lophotrochozoa</taxon>
        <taxon>Platyhelminthes</taxon>
        <taxon>Cestoda</taxon>
        <taxon>Eucestoda</taxon>
        <taxon>Diphyllobothriidea</taxon>
        <taxon>Diphyllobothriidae</taxon>
        <taxon>Schistocephalus</taxon>
    </lineage>
</organism>
<name>A0A0V0J9A4_SCHSO</name>